<dbReference type="InterPro" id="IPR007219">
    <property type="entry name" value="XnlR_reg_dom"/>
</dbReference>
<dbReference type="InterPro" id="IPR052202">
    <property type="entry name" value="Yeast_MetPath_Reg"/>
</dbReference>
<dbReference type="InterPro" id="IPR036864">
    <property type="entry name" value="Zn2-C6_fun-type_DNA-bd_sf"/>
</dbReference>
<keyword evidence="5" id="KW-0238">DNA-binding</keyword>
<dbReference type="SUPFAM" id="SSF57701">
    <property type="entry name" value="Zn2/Cys6 DNA-binding domain"/>
    <property type="match status" value="1"/>
</dbReference>
<feature type="compositionally biased region" description="Polar residues" evidence="8">
    <location>
        <begin position="734"/>
        <end position="752"/>
    </location>
</feature>
<feature type="region of interest" description="Disordered" evidence="8">
    <location>
        <begin position="644"/>
        <end position="791"/>
    </location>
</feature>
<name>A0A364N9Y6_STELY</name>
<evidence type="ECO:0000256" key="2">
    <source>
        <dbReference type="ARBA" id="ARBA00022723"/>
    </source>
</evidence>
<evidence type="ECO:0000256" key="1">
    <source>
        <dbReference type="ARBA" id="ARBA00004123"/>
    </source>
</evidence>
<evidence type="ECO:0000313" key="11">
    <source>
        <dbReference type="Proteomes" id="UP000249619"/>
    </source>
</evidence>
<keyword evidence="2" id="KW-0479">Metal-binding</keyword>
<comment type="caution">
    <text evidence="10">The sequence shown here is derived from an EMBL/GenBank/DDBJ whole genome shotgun (WGS) entry which is preliminary data.</text>
</comment>
<evidence type="ECO:0000256" key="8">
    <source>
        <dbReference type="SAM" id="MobiDB-lite"/>
    </source>
</evidence>
<dbReference type="PROSITE" id="PS00463">
    <property type="entry name" value="ZN2_CY6_FUNGAL_1"/>
    <property type="match status" value="1"/>
</dbReference>
<dbReference type="Pfam" id="PF00172">
    <property type="entry name" value="Zn_clus"/>
    <property type="match status" value="1"/>
</dbReference>
<evidence type="ECO:0000256" key="4">
    <source>
        <dbReference type="ARBA" id="ARBA00023015"/>
    </source>
</evidence>
<dbReference type="EMBL" id="QGDH01000027">
    <property type="protein sequence ID" value="RAR14060.1"/>
    <property type="molecule type" value="Genomic_DNA"/>
</dbReference>
<dbReference type="GO" id="GO:0000981">
    <property type="term" value="F:DNA-binding transcription factor activity, RNA polymerase II-specific"/>
    <property type="evidence" value="ECO:0007669"/>
    <property type="project" value="InterPro"/>
</dbReference>
<feature type="region of interest" description="Disordered" evidence="8">
    <location>
        <begin position="94"/>
        <end position="118"/>
    </location>
</feature>
<dbReference type="InterPro" id="IPR001138">
    <property type="entry name" value="Zn2Cys6_DnaBD"/>
</dbReference>
<dbReference type="GO" id="GO:0006351">
    <property type="term" value="P:DNA-templated transcription"/>
    <property type="evidence" value="ECO:0007669"/>
    <property type="project" value="InterPro"/>
</dbReference>
<comment type="subcellular location">
    <subcellularLocation>
        <location evidence="1">Nucleus</location>
    </subcellularLocation>
</comment>
<dbReference type="Proteomes" id="UP000249619">
    <property type="component" value="Unassembled WGS sequence"/>
</dbReference>
<dbReference type="CDD" id="cd12148">
    <property type="entry name" value="fungal_TF_MHR"/>
    <property type="match status" value="1"/>
</dbReference>
<dbReference type="CDD" id="cd00067">
    <property type="entry name" value="GAL4"/>
    <property type="match status" value="1"/>
</dbReference>
<gene>
    <name evidence="10" type="ORF">DDE83_002629</name>
</gene>
<evidence type="ECO:0000256" key="6">
    <source>
        <dbReference type="ARBA" id="ARBA00023163"/>
    </source>
</evidence>
<keyword evidence="3" id="KW-0862">Zinc</keyword>
<dbReference type="GO" id="GO:0045944">
    <property type="term" value="P:positive regulation of transcription by RNA polymerase II"/>
    <property type="evidence" value="ECO:0007669"/>
    <property type="project" value="TreeGrafter"/>
</dbReference>
<feature type="compositionally biased region" description="Polar residues" evidence="8">
    <location>
        <begin position="775"/>
        <end position="791"/>
    </location>
</feature>
<organism evidence="10 11">
    <name type="scientific">Stemphylium lycopersici</name>
    <name type="common">Tomato gray leaf spot disease fungus</name>
    <name type="synonym">Thyrospora lycopersici</name>
    <dbReference type="NCBI Taxonomy" id="183478"/>
    <lineage>
        <taxon>Eukaryota</taxon>
        <taxon>Fungi</taxon>
        <taxon>Dikarya</taxon>
        <taxon>Ascomycota</taxon>
        <taxon>Pezizomycotina</taxon>
        <taxon>Dothideomycetes</taxon>
        <taxon>Pleosporomycetidae</taxon>
        <taxon>Pleosporales</taxon>
        <taxon>Pleosporineae</taxon>
        <taxon>Pleosporaceae</taxon>
        <taxon>Stemphylium</taxon>
    </lineage>
</organism>
<feature type="domain" description="Zn(2)-C6 fungal-type" evidence="9">
    <location>
        <begin position="16"/>
        <end position="48"/>
    </location>
</feature>
<evidence type="ECO:0000256" key="5">
    <source>
        <dbReference type="ARBA" id="ARBA00023125"/>
    </source>
</evidence>
<dbReference type="PANTHER" id="PTHR47782:SF2">
    <property type="entry name" value="TRANSCRIPTION FACTOR, PUTATIVE (AFU_ORTHOLOGUE AFUA_4G12570)-RELATED"/>
    <property type="match status" value="1"/>
</dbReference>
<dbReference type="PANTHER" id="PTHR47782">
    <property type="entry name" value="ZN(II)2CYS6 TRANSCRIPTION FACTOR (EUROFUNG)-RELATED"/>
    <property type="match status" value="1"/>
</dbReference>
<keyword evidence="6" id="KW-0804">Transcription</keyword>
<dbReference type="GO" id="GO:0005634">
    <property type="term" value="C:nucleus"/>
    <property type="evidence" value="ECO:0007669"/>
    <property type="project" value="UniProtKB-SubCell"/>
</dbReference>
<dbReference type="Gene3D" id="4.10.240.10">
    <property type="entry name" value="Zn(2)-C6 fungal-type DNA-binding domain"/>
    <property type="match status" value="1"/>
</dbReference>
<dbReference type="GO" id="GO:0043565">
    <property type="term" value="F:sequence-specific DNA binding"/>
    <property type="evidence" value="ECO:0007669"/>
    <property type="project" value="TreeGrafter"/>
</dbReference>
<dbReference type="PROSITE" id="PS50048">
    <property type="entry name" value="ZN2_CY6_FUNGAL_2"/>
    <property type="match status" value="1"/>
</dbReference>
<accession>A0A364N9Y6</accession>
<feature type="compositionally biased region" description="Polar residues" evidence="8">
    <location>
        <begin position="658"/>
        <end position="685"/>
    </location>
</feature>
<dbReference type="OrthoDB" id="5319458at2759"/>
<protein>
    <submittedName>
        <fullName evidence="10">Zn(II)2Cys6 cluster transcripitional activator</fullName>
    </submittedName>
</protein>
<dbReference type="GO" id="GO:0008270">
    <property type="term" value="F:zinc ion binding"/>
    <property type="evidence" value="ECO:0007669"/>
    <property type="project" value="InterPro"/>
</dbReference>
<dbReference type="SMART" id="SM00066">
    <property type="entry name" value="GAL4"/>
    <property type="match status" value="1"/>
</dbReference>
<keyword evidence="11" id="KW-1185">Reference proteome</keyword>
<evidence type="ECO:0000256" key="3">
    <source>
        <dbReference type="ARBA" id="ARBA00022833"/>
    </source>
</evidence>
<reference evidence="11" key="1">
    <citation type="submission" date="2018-05" db="EMBL/GenBank/DDBJ databases">
        <title>Draft genome sequence of Stemphylium lycopersici strain CIDEFI 213.</title>
        <authorList>
            <person name="Medina R."/>
            <person name="Franco M.E.E."/>
            <person name="Lucentini C.G."/>
            <person name="Saparrat M.C.N."/>
            <person name="Balatti P.A."/>
        </authorList>
    </citation>
    <scope>NUCLEOTIDE SEQUENCE [LARGE SCALE GENOMIC DNA]</scope>
    <source>
        <strain evidence="11">CIDEFI 213</strain>
    </source>
</reference>
<keyword evidence="7" id="KW-0539">Nucleus</keyword>
<sequence length="791" mass="88690">MVLETPLLRVSRPVAACSRCRAAKVKCDGKLPACTACEKSNRASECSSTNDQFARGKERSYVATLESRVERLEKKINEARARRKSSGILMLDMSETSTPRRASTDTVKAGKPISKRAARRREASEIDDLVSDFGLLAVNATARDFYGFTTEMSYARLIRSASTKEPLSADLMKALPPKFAATPLIQHYLNNIFTLWPVFEETTLYSSVEAVYQNADDASPWDRWCVRMVLAIACLSQSESRGDNHYTDAVGHMNAALDNAEHVLHPGYVSSIQALILWAIYATMDPHHFDSWTLVGAASRAMVDLGIHQDPSKNVAISRPKLELRRRVYWCVYSLDRSTSLVQTRAFSFSDEAANVAFPFYTTPMSPKYSSPQSHVFQQSFDTAVDLFKIREMQSEWYMDLFQSGREPWHDAYQYIWKQYNRMSEWFHDMPQSTLPAVKSFFELELLYSYVYILSPNPRIPHIHEYARRLIFEHCIAYATNLLAVLDKPSNTVKPPVTYYDAMRAYMTGRQFVDVLSRNLDLILDPRPAVPPSPMTTQSESEDPLAPPTQFNAPLFPAPPLAEGQIVPLDPTTRAINALNDYTTLLSRFGLRFGFTHWRDRFQRESAALSAQLHQRIQTSAHTSPTTYPPQWVAMPSVSPQPPQLMYSGLPTTPPSLFPQQSSPYASSLSYNGNSYDGSGQSPQQHGMAYDTSPGQQTWATPSPQPVPELPQPSGGQTRRAMVYGPGLPVPPNQGRSPGASSSSGQQDNNGWSHHDQQQQQQDPNGYFQVPPSMPQHSSGSWDHNSQGNWG</sequence>
<proteinExistence type="predicted"/>
<evidence type="ECO:0000259" key="9">
    <source>
        <dbReference type="PROSITE" id="PS50048"/>
    </source>
</evidence>
<evidence type="ECO:0000313" key="10">
    <source>
        <dbReference type="EMBL" id="RAR14060.1"/>
    </source>
</evidence>
<dbReference type="AlphaFoldDB" id="A0A364N9Y6"/>
<dbReference type="STRING" id="183478.A0A364N9Y6"/>
<dbReference type="Pfam" id="PF04082">
    <property type="entry name" value="Fungal_trans"/>
    <property type="match status" value="1"/>
</dbReference>
<feature type="compositionally biased region" description="Polar residues" evidence="8">
    <location>
        <begin position="94"/>
        <end position="106"/>
    </location>
</feature>
<evidence type="ECO:0000256" key="7">
    <source>
        <dbReference type="ARBA" id="ARBA00023242"/>
    </source>
</evidence>
<keyword evidence="4" id="KW-0805">Transcription regulation</keyword>
<dbReference type="SMART" id="SM00906">
    <property type="entry name" value="Fungal_trans"/>
    <property type="match status" value="1"/>
</dbReference>